<feature type="compositionally biased region" description="Low complexity" evidence="1">
    <location>
        <begin position="63"/>
        <end position="72"/>
    </location>
</feature>
<feature type="region of interest" description="Disordered" evidence="1">
    <location>
        <begin position="53"/>
        <end position="72"/>
    </location>
</feature>
<dbReference type="Pfam" id="PF01476">
    <property type="entry name" value="LysM"/>
    <property type="match status" value="1"/>
</dbReference>
<dbReference type="InterPro" id="IPR050952">
    <property type="entry name" value="TRIM-NHL_E3_ligases"/>
</dbReference>
<organism evidence="3 4">
    <name type="scientific">Streptomyces endophytica</name>
    <dbReference type="NCBI Taxonomy" id="2991496"/>
    <lineage>
        <taxon>Bacteria</taxon>
        <taxon>Bacillati</taxon>
        <taxon>Actinomycetota</taxon>
        <taxon>Actinomycetes</taxon>
        <taxon>Kitasatosporales</taxon>
        <taxon>Streptomycetaceae</taxon>
        <taxon>Streptomyces</taxon>
    </lineage>
</organism>
<dbReference type="SMART" id="SM00257">
    <property type="entry name" value="LysM"/>
    <property type="match status" value="1"/>
</dbReference>
<dbReference type="PANTHER" id="PTHR24104">
    <property type="entry name" value="E3 UBIQUITIN-PROTEIN LIGASE NHLRC1-RELATED"/>
    <property type="match status" value="1"/>
</dbReference>
<dbReference type="CDD" id="cd00118">
    <property type="entry name" value="LysM"/>
    <property type="match status" value="1"/>
</dbReference>
<feature type="domain" description="LysM" evidence="2">
    <location>
        <begin position="688"/>
        <end position="735"/>
    </location>
</feature>
<evidence type="ECO:0000259" key="2">
    <source>
        <dbReference type="PROSITE" id="PS51782"/>
    </source>
</evidence>
<dbReference type="SUPFAM" id="SSF101898">
    <property type="entry name" value="NHL repeat"/>
    <property type="match status" value="1"/>
</dbReference>
<dbReference type="InterPro" id="IPR036779">
    <property type="entry name" value="LysM_dom_sf"/>
</dbReference>
<dbReference type="RefSeq" id="WP_265362111.1">
    <property type="nucleotide sequence ID" value="NZ_CP110636.1"/>
</dbReference>
<dbReference type="Gene3D" id="3.10.350.10">
    <property type="entry name" value="LysM domain"/>
    <property type="match status" value="1"/>
</dbReference>
<evidence type="ECO:0000256" key="1">
    <source>
        <dbReference type="SAM" id="MobiDB-lite"/>
    </source>
</evidence>
<evidence type="ECO:0000313" key="3">
    <source>
        <dbReference type="EMBL" id="UZJ30686.1"/>
    </source>
</evidence>
<dbReference type="PROSITE" id="PS51782">
    <property type="entry name" value="LYSM"/>
    <property type="match status" value="1"/>
</dbReference>
<dbReference type="PANTHER" id="PTHR24104:SF25">
    <property type="entry name" value="PROTEIN LIN-41"/>
    <property type="match status" value="1"/>
</dbReference>
<name>A0ABY6PA72_9ACTN</name>
<reference evidence="3" key="1">
    <citation type="submission" date="2022-11" db="EMBL/GenBank/DDBJ databases">
        <title>Identification and genomic analyses of a novel endophytic actinobacterium Streptomyces endophytica sp. nov. with potential for biocontrol of Yam anthracnose.</title>
        <authorList>
            <person name="Huang X."/>
        </authorList>
    </citation>
    <scope>NUCLEOTIDE SEQUENCE</scope>
    <source>
        <strain evidence="3">HNM0140</strain>
    </source>
</reference>
<keyword evidence="4" id="KW-1185">Reference proteome</keyword>
<sequence>MTGPAVRRHAFRRHAFRRPARRRRPRWARPVPAAGATLAAASAAVTLALAAGPSGARPVTPSGGTVHGAVTGAGQPLRGVSVRLWAGSQEGSRELGRARTDAAGAFRIRYARPAGGVLYVEATSGRRLRLRAVVGVGSGGAVRPRTLDRVTVDELTTVAATYALAQFDSGRQVAGPAPGLENAAATSFNLADPTTGKAGRVVTGAANGARNETLATLGTLADLVSACTTDGPRCARLLRLATPRGGPAPTDTVQALLALAHHPTLSTAGLYALARTTGGHTPALTAPPESWLLALRYTDTDLYAPGRIAFDARGNAWATNNWLPGTHTASRYVSVLDPTGHPVLGSPLSGGGMNGGAWGIAVDHAGSVWAPSYVTGAMTKYSATGTPLSPPTGWANGGFDRPQGVAVDQRGNLWIANSFGLRGKPGLGSVVVYPHGDPAKAFTLPHSGLNHPFGLQIDARGRAWITNSQMDFGQLLDSRRAGTPGRLGGSVTLIGPDFTTRTTINSSSFQGPLGLALDSHGNAWVPSFFNSTVTELRPDGTVAGVHRLARTVFPWSIAVDGSDRVWVAGFGNASVSLLCGENLTACPPGATTGTTLSPATGFHHKAIQHLTAVQIDPSGNVWLANNWSALLPPTGGVGLVQLIGAATPVCTPLTPQPVRPTATAQHPCPQQPAPDPSAGRAPGTTSPHRYTVRPGDTLGSIAATHGTTWAHLYRTNTDTLGTDPDRILPGQVLGLD</sequence>
<dbReference type="Gene3D" id="2.120.10.30">
    <property type="entry name" value="TolB, C-terminal domain"/>
    <property type="match status" value="2"/>
</dbReference>
<dbReference type="InterPro" id="IPR018392">
    <property type="entry name" value="LysM"/>
</dbReference>
<dbReference type="SUPFAM" id="SSF54106">
    <property type="entry name" value="LysM domain"/>
    <property type="match status" value="1"/>
</dbReference>
<dbReference type="InterPro" id="IPR011042">
    <property type="entry name" value="6-blade_b-propeller_TolB-like"/>
</dbReference>
<gene>
    <name evidence="3" type="ORF">OJ254_10360</name>
</gene>
<dbReference type="Proteomes" id="UP001164959">
    <property type="component" value="Chromosome"/>
</dbReference>
<accession>A0ABY6PA72</accession>
<evidence type="ECO:0000313" key="4">
    <source>
        <dbReference type="Proteomes" id="UP001164959"/>
    </source>
</evidence>
<proteinExistence type="predicted"/>
<feature type="region of interest" description="Disordered" evidence="1">
    <location>
        <begin position="654"/>
        <end position="699"/>
    </location>
</feature>
<dbReference type="EMBL" id="CP110636">
    <property type="protein sequence ID" value="UZJ30686.1"/>
    <property type="molecule type" value="Genomic_DNA"/>
</dbReference>
<dbReference type="CDD" id="cd05819">
    <property type="entry name" value="NHL"/>
    <property type="match status" value="1"/>
</dbReference>
<protein>
    <submittedName>
        <fullName evidence="3">LysM peptidoglycan-binding domain-containing protein</fullName>
    </submittedName>
</protein>